<evidence type="ECO:0000259" key="3">
    <source>
        <dbReference type="PROSITE" id="PS51253"/>
    </source>
</evidence>
<reference evidence="4" key="2">
    <citation type="submission" date="2021-08" db="EMBL/GenBank/DDBJ databases">
        <authorList>
            <person name="Eriksson T."/>
        </authorList>
    </citation>
    <scope>NUCLEOTIDE SEQUENCE</scope>
    <source>
        <strain evidence="4">Stoneville</strain>
        <tissue evidence="4">Whole head</tissue>
    </source>
</reference>
<dbReference type="AlphaFoldDB" id="A0A8J6HKD9"/>
<dbReference type="PANTHER" id="PTHR19303:SF74">
    <property type="entry name" value="POGO TRANSPOSABLE ELEMENT WITH KRAB DOMAIN"/>
    <property type="match status" value="1"/>
</dbReference>
<keyword evidence="1" id="KW-0238">DNA-binding</keyword>
<dbReference type="InterPro" id="IPR004875">
    <property type="entry name" value="DDE_SF_endonuclease_dom"/>
</dbReference>
<dbReference type="InterPro" id="IPR006600">
    <property type="entry name" value="HTH_CenpB_DNA-bd_dom"/>
</dbReference>
<keyword evidence="5" id="KW-1185">Reference proteome</keyword>
<gene>
    <name evidence="4" type="ORF">GEV33_006144</name>
</gene>
<proteinExistence type="predicted"/>
<feature type="domain" description="HTH CENPB-type" evidence="3">
    <location>
        <begin position="14"/>
        <end position="91"/>
    </location>
</feature>
<evidence type="ECO:0000313" key="4">
    <source>
        <dbReference type="EMBL" id="KAH0816646.1"/>
    </source>
</evidence>
<feature type="compositionally biased region" description="Basic and acidic residues" evidence="2">
    <location>
        <begin position="327"/>
        <end position="340"/>
    </location>
</feature>
<reference evidence="4" key="1">
    <citation type="journal article" date="2020" name="J Insects Food Feed">
        <title>The yellow mealworm (Tenebrio molitor) genome: a resource for the emerging insects as food and feed industry.</title>
        <authorList>
            <person name="Eriksson T."/>
            <person name="Andere A."/>
            <person name="Kelstrup H."/>
            <person name="Emery V."/>
            <person name="Picard C."/>
        </authorList>
    </citation>
    <scope>NUCLEOTIDE SEQUENCE</scope>
    <source>
        <strain evidence="4">Stoneville</strain>
        <tissue evidence="4">Whole head</tissue>
    </source>
</reference>
<evidence type="ECO:0000256" key="2">
    <source>
        <dbReference type="SAM" id="MobiDB-lite"/>
    </source>
</evidence>
<dbReference type="Proteomes" id="UP000719412">
    <property type="component" value="Unassembled WGS sequence"/>
</dbReference>
<protein>
    <recommendedName>
        <fullName evidence="3">HTH CENPB-type domain-containing protein</fullName>
    </recommendedName>
</protein>
<dbReference type="GO" id="GO:0003677">
    <property type="term" value="F:DNA binding"/>
    <property type="evidence" value="ECO:0007669"/>
    <property type="project" value="UniProtKB-KW"/>
</dbReference>
<dbReference type="PROSITE" id="PS51253">
    <property type="entry name" value="HTH_CENPB"/>
    <property type="match status" value="1"/>
</dbReference>
<feature type="region of interest" description="Disordered" evidence="2">
    <location>
        <begin position="322"/>
        <end position="344"/>
    </location>
</feature>
<evidence type="ECO:0000256" key="1">
    <source>
        <dbReference type="ARBA" id="ARBA00023125"/>
    </source>
</evidence>
<dbReference type="Pfam" id="PF03184">
    <property type="entry name" value="DDE_1"/>
    <property type="match status" value="1"/>
</dbReference>
<comment type="caution">
    <text evidence="4">The sequence shown here is derived from an EMBL/GenBank/DDBJ whole genome shotgun (WGS) entry which is preliminary data.</text>
</comment>
<dbReference type="GO" id="GO:0005634">
    <property type="term" value="C:nucleus"/>
    <property type="evidence" value="ECO:0007669"/>
    <property type="project" value="TreeGrafter"/>
</dbReference>
<organism evidence="4 5">
    <name type="scientific">Tenebrio molitor</name>
    <name type="common">Yellow mealworm beetle</name>
    <dbReference type="NCBI Taxonomy" id="7067"/>
    <lineage>
        <taxon>Eukaryota</taxon>
        <taxon>Metazoa</taxon>
        <taxon>Ecdysozoa</taxon>
        <taxon>Arthropoda</taxon>
        <taxon>Hexapoda</taxon>
        <taxon>Insecta</taxon>
        <taxon>Pterygota</taxon>
        <taxon>Neoptera</taxon>
        <taxon>Endopterygota</taxon>
        <taxon>Coleoptera</taxon>
        <taxon>Polyphaga</taxon>
        <taxon>Cucujiformia</taxon>
        <taxon>Tenebrionidae</taxon>
        <taxon>Tenebrio</taxon>
    </lineage>
</organism>
<accession>A0A8J6HKD9</accession>
<dbReference type="EMBL" id="JABDTM020021180">
    <property type="protein sequence ID" value="KAH0816646.1"/>
    <property type="molecule type" value="Genomic_DNA"/>
</dbReference>
<evidence type="ECO:0000313" key="5">
    <source>
        <dbReference type="Proteomes" id="UP000719412"/>
    </source>
</evidence>
<name>A0A8J6HKD9_TENMO</name>
<dbReference type="InterPro" id="IPR050863">
    <property type="entry name" value="CenT-Element_Derived"/>
</dbReference>
<dbReference type="PANTHER" id="PTHR19303">
    <property type="entry name" value="TRANSPOSON"/>
    <property type="match status" value="1"/>
</dbReference>
<sequence length="610" mass="68075">MYRGNPDETTLKKKLGRFKTIFTEDQGAYLVNYIKLMEERFYGLTSTELRMLAFQLAEKNNIVHKFNKINGMAGLNWLKGFLQRHPDVTYRKPEVTSAARARVSTGLQWETFLNCWKNYLTEHQLVLGQCHESGWIQGYLFVLWLKRFIEWSHATKEDPVLLLLDGHATHLKNIEVIDLARQNGVVLLCFPPHCTHWLQPLDVGFMKPLSIYYSNEVKKWLRSHPARVVTQFQTAALFGQAFIKAATMSTAINAFRATGIWPADADFAPADTIDNQLDPVATTPSMATVDEEIRSVEILTSSDSLIETAPMDTETNNLIETTSQSRVESRTPEPVFRDHSPQPGCSGINNLKRHSFVIYAENIMPIPKLRTSATLLVNARGNMTSFKRHGGWKATAIAESYIEEKKNKIDISNKISNCQPSNSQGGQAISNCQPSTSHESMADEISDYRLCTSGETKDSCDEVCEKTLGNNSSMLLESSKETANEGGVSLNFWQQLLLLKERHGGWKCSAVTEGYIEQSLKKKVEVAQILSCASTSRASQPGNPVPVVVCSKENTKATSTIVVSDNRSVQQNFRSSETIPGMPGITISSHDSSTVTINVYNNSRSSSEQN</sequence>